<evidence type="ECO:0000313" key="3">
    <source>
        <dbReference type="Proteomes" id="UP000288805"/>
    </source>
</evidence>
<protein>
    <recommendedName>
        <fullName evidence="1">Reverse transcriptase zinc-binding domain-containing protein</fullName>
    </recommendedName>
</protein>
<dbReference type="PANTHER" id="PTHR33116">
    <property type="entry name" value="REVERSE TRANSCRIPTASE ZINC-BINDING DOMAIN-CONTAINING PROTEIN-RELATED-RELATED"/>
    <property type="match status" value="1"/>
</dbReference>
<dbReference type="PANTHER" id="PTHR33116:SF78">
    <property type="entry name" value="OS12G0587133 PROTEIN"/>
    <property type="match status" value="1"/>
</dbReference>
<dbReference type="Gene3D" id="3.60.10.10">
    <property type="entry name" value="Endonuclease/exonuclease/phosphatase"/>
    <property type="match status" value="1"/>
</dbReference>
<dbReference type="EMBL" id="QGNW01000119">
    <property type="protein sequence ID" value="RVW94758.1"/>
    <property type="molecule type" value="Genomic_DNA"/>
</dbReference>
<feature type="domain" description="Reverse transcriptase zinc-binding" evidence="1">
    <location>
        <begin position="430"/>
        <end position="485"/>
    </location>
</feature>
<dbReference type="InterPro" id="IPR036691">
    <property type="entry name" value="Endo/exonu/phosph_ase_sf"/>
</dbReference>
<evidence type="ECO:0000259" key="1">
    <source>
        <dbReference type="Pfam" id="PF13966"/>
    </source>
</evidence>
<dbReference type="Pfam" id="PF13966">
    <property type="entry name" value="zf-RVT"/>
    <property type="match status" value="1"/>
</dbReference>
<organism evidence="2 3">
    <name type="scientific">Vitis vinifera</name>
    <name type="common">Grape</name>
    <dbReference type="NCBI Taxonomy" id="29760"/>
    <lineage>
        <taxon>Eukaryota</taxon>
        <taxon>Viridiplantae</taxon>
        <taxon>Streptophyta</taxon>
        <taxon>Embryophyta</taxon>
        <taxon>Tracheophyta</taxon>
        <taxon>Spermatophyta</taxon>
        <taxon>Magnoliopsida</taxon>
        <taxon>eudicotyledons</taxon>
        <taxon>Gunneridae</taxon>
        <taxon>Pentapetalae</taxon>
        <taxon>rosids</taxon>
        <taxon>Vitales</taxon>
        <taxon>Vitaceae</taxon>
        <taxon>Viteae</taxon>
        <taxon>Vitis</taxon>
    </lineage>
</organism>
<proteinExistence type="predicted"/>
<dbReference type="AlphaFoldDB" id="A0A438IDF4"/>
<reference evidence="2 3" key="1">
    <citation type="journal article" date="2018" name="PLoS Genet.">
        <title>Population sequencing reveals clonal diversity and ancestral inbreeding in the grapevine cultivar Chardonnay.</title>
        <authorList>
            <person name="Roach M.J."/>
            <person name="Johnson D.L."/>
            <person name="Bohlmann J."/>
            <person name="van Vuuren H.J."/>
            <person name="Jones S.J."/>
            <person name="Pretorius I.S."/>
            <person name="Schmidt S.A."/>
            <person name="Borneman A.R."/>
        </authorList>
    </citation>
    <scope>NUCLEOTIDE SEQUENCE [LARGE SCALE GENOMIC DNA]</scope>
    <source>
        <strain evidence="3">cv. Chardonnay</strain>
        <tissue evidence="2">Leaf</tissue>
    </source>
</reference>
<gene>
    <name evidence="2" type="ORF">CK203_029897</name>
</gene>
<evidence type="ECO:0000313" key="2">
    <source>
        <dbReference type="EMBL" id="RVW94758.1"/>
    </source>
</evidence>
<sequence length="487" mass="55536">MSEGVVRSLGSGRFLDWRAWTLVGLREIQKCRKWNCLGIHGEFMDLSLKRKGSACGRDWGDQRALGRPVGECFTWSGGPNNQSWARLDRFLVNTSWLDQFSGVLQSRLPRPLSDHFPVLLEGGGLRRGSEGRIANAYQQMLSEDSGWQADIGRLRLDQISHQEAENLEALSLRRRGFAKEILYLLTSLSWEWKCWGILIRRAVEGDSYQGVGSGDRVSGGIFAVPVFGLPLGAPNKASSMWDGVEERVRRRLALWKRQFISKGGRITLIKSTLASIPIYQMSLFRMPKIVIVCGDKERGGLGLRKLDLLNKALLGKWVWRFACERENLWKQSFLVEKGTKIRFWTDVWCAGTALSQTFPHLFALVANRNAMVEEMWDQNSDQGGWNLRFLRNFNDWEVGMVGDLLLKLRGLRPSLEEDSVSWKGGKNGKFKVKEAYNCLVNPMDTIFPEKCIWVDSVPTKVAFFAWEATWGKVLTLDRLQRKRMTIP</sequence>
<dbReference type="SUPFAM" id="SSF56219">
    <property type="entry name" value="DNase I-like"/>
    <property type="match status" value="1"/>
</dbReference>
<dbReference type="Proteomes" id="UP000288805">
    <property type="component" value="Unassembled WGS sequence"/>
</dbReference>
<comment type="caution">
    <text evidence="2">The sequence shown here is derived from an EMBL/GenBank/DDBJ whole genome shotgun (WGS) entry which is preliminary data.</text>
</comment>
<accession>A0A438IDF4</accession>
<dbReference type="InterPro" id="IPR026960">
    <property type="entry name" value="RVT-Znf"/>
</dbReference>
<name>A0A438IDF4_VITVI</name>